<dbReference type="KEGG" id="cceu:CBR64_07605"/>
<accession>A0A1Y0HVQ2</accession>
<organism evidence="1 2">
    <name type="scientific">Cellulosimicrobium cellulans</name>
    <name type="common">Arthrobacter luteus</name>
    <dbReference type="NCBI Taxonomy" id="1710"/>
    <lineage>
        <taxon>Bacteria</taxon>
        <taxon>Bacillati</taxon>
        <taxon>Actinomycetota</taxon>
        <taxon>Actinomycetes</taxon>
        <taxon>Micrococcales</taxon>
        <taxon>Promicromonosporaceae</taxon>
        <taxon>Cellulosimicrobium</taxon>
    </lineage>
</organism>
<sequence length="80" mass="9090">MLREMDLELSPDHELAGKIAGVEARFRSTDDVVVRLVDETFALVRPTWTGRVESPPWPAWTRLGDAAAASEAIARWEKWR</sequence>
<dbReference type="AlphaFoldDB" id="A0A1Y0HVQ2"/>
<name>A0A1Y0HVQ2_CELCE</name>
<evidence type="ECO:0000313" key="2">
    <source>
        <dbReference type="Proteomes" id="UP000196228"/>
    </source>
</evidence>
<proteinExistence type="predicted"/>
<gene>
    <name evidence="1" type="ORF">CBR64_07605</name>
</gene>
<evidence type="ECO:0000313" key="1">
    <source>
        <dbReference type="EMBL" id="ARU51375.1"/>
    </source>
</evidence>
<dbReference type="EMBL" id="CP021383">
    <property type="protein sequence ID" value="ARU51375.1"/>
    <property type="molecule type" value="Genomic_DNA"/>
</dbReference>
<reference evidence="1 2" key="1">
    <citation type="submission" date="2017-05" db="EMBL/GenBank/DDBJ databases">
        <authorList>
            <person name="Song R."/>
            <person name="Chenine A.L."/>
            <person name="Ruprecht R.M."/>
        </authorList>
    </citation>
    <scope>NUCLEOTIDE SEQUENCE [LARGE SCALE GENOMIC DNA]</scope>
    <source>
        <strain evidence="1 2">PSBB019</strain>
    </source>
</reference>
<dbReference type="Proteomes" id="UP000196228">
    <property type="component" value="Chromosome"/>
</dbReference>
<protein>
    <submittedName>
        <fullName evidence="1">Uncharacterized protein</fullName>
    </submittedName>
</protein>